<evidence type="ECO:0000313" key="2">
    <source>
        <dbReference type="Proteomes" id="UP000224567"/>
    </source>
</evidence>
<gene>
    <name evidence="1" type="ORF">CQW23_25306</name>
</gene>
<dbReference type="EMBL" id="MLFT02000011">
    <property type="protein sequence ID" value="PHT33506.1"/>
    <property type="molecule type" value="Genomic_DNA"/>
</dbReference>
<accession>A0A2G2VKJ4</accession>
<evidence type="ECO:0008006" key="3">
    <source>
        <dbReference type="Google" id="ProtNLM"/>
    </source>
</evidence>
<comment type="caution">
    <text evidence="1">The sequence shown here is derived from an EMBL/GenBank/DDBJ whole genome shotgun (WGS) entry which is preliminary data.</text>
</comment>
<keyword evidence="2" id="KW-1185">Reference proteome</keyword>
<organism evidence="1 2">
    <name type="scientific">Capsicum baccatum</name>
    <name type="common">Peruvian pepper</name>
    <dbReference type="NCBI Taxonomy" id="33114"/>
    <lineage>
        <taxon>Eukaryota</taxon>
        <taxon>Viridiplantae</taxon>
        <taxon>Streptophyta</taxon>
        <taxon>Embryophyta</taxon>
        <taxon>Tracheophyta</taxon>
        <taxon>Spermatophyta</taxon>
        <taxon>Magnoliopsida</taxon>
        <taxon>eudicotyledons</taxon>
        <taxon>Gunneridae</taxon>
        <taxon>Pentapetalae</taxon>
        <taxon>asterids</taxon>
        <taxon>lamiids</taxon>
        <taxon>Solanales</taxon>
        <taxon>Solanaceae</taxon>
        <taxon>Solanoideae</taxon>
        <taxon>Capsiceae</taxon>
        <taxon>Capsicum</taxon>
    </lineage>
</organism>
<sequence>MNSHLGIRNCFKTCNYLEHLELTSHCLKVNVLYHLIEHFRTWNMYRALSHSYFLPSSWLQQPVKYPQGFPLEIQVLGNDGDIPALQCLELEAFSDITFSHLRKVELDYTIGSNPEIQLIKLLLPKSLSRPKPRPWT</sequence>
<reference evidence="2" key="2">
    <citation type="journal article" date="2017" name="J. Anim. Genet.">
        <title>Multiple reference genome sequences of hot pepper reveal the massive evolution of plant disease resistance genes by retroduplication.</title>
        <authorList>
            <person name="Kim S."/>
            <person name="Park J."/>
            <person name="Yeom S.-I."/>
            <person name="Kim Y.-M."/>
            <person name="Seo E."/>
            <person name="Kim K.-T."/>
            <person name="Kim M.-S."/>
            <person name="Lee J.M."/>
            <person name="Cheong K."/>
            <person name="Shin H.-S."/>
            <person name="Kim S.-B."/>
            <person name="Han K."/>
            <person name="Lee J."/>
            <person name="Park M."/>
            <person name="Lee H.-A."/>
            <person name="Lee H.-Y."/>
            <person name="Lee Y."/>
            <person name="Oh S."/>
            <person name="Lee J.H."/>
            <person name="Choi E."/>
            <person name="Choi E."/>
            <person name="Lee S.E."/>
            <person name="Jeon J."/>
            <person name="Kim H."/>
            <person name="Choi G."/>
            <person name="Song H."/>
            <person name="Lee J."/>
            <person name="Lee S.-C."/>
            <person name="Kwon J.-K."/>
            <person name="Lee H.-Y."/>
            <person name="Koo N."/>
            <person name="Hong Y."/>
            <person name="Kim R.W."/>
            <person name="Kang W.-H."/>
            <person name="Huh J.H."/>
            <person name="Kang B.-C."/>
            <person name="Yang T.-J."/>
            <person name="Lee Y.-H."/>
            <person name="Bennetzen J.L."/>
            <person name="Choi D."/>
        </authorList>
    </citation>
    <scope>NUCLEOTIDE SEQUENCE [LARGE SCALE GENOMIC DNA]</scope>
    <source>
        <strain evidence="2">cv. PBC81</strain>
    </source>
</reference>
<reference evidence="1 2" key="1">
    <citation type="journal article" date="2017" name="Genome Biol.">
        <title>New reference genome sequences of hot pepper reveal the massive evolution of plant disease-resistance genes by retroduplication.</title>
        <authorList>
            <person name="Kim S."/>
            <person name="Park J."/>
            <person name="Yeom S.I."/>
            <person name="Kim Y.M."/>
            <person name="Seo E."/>
            <person name="Kim K.T."/>
            <person name="Kim M.S."/>
            <person name="Lee J.M."/>
            <person name="Cheong K."/>
            <person name="Shin H.S."/>
            <person name="Kim S.B."/>
            <person name="Han K."/>
            <person name="Lee J."/>
            <person name="Park M."/>
            <person name="Lee H.A."/>
            <person name="Lee H.Y."/>
            <person name="Lee Y."/>
            <person name="Oh S."/>
            <person name="Lee J.H."/>
            <person name="Choi E."/>
            <person name="Choi E."/>
            <person name="Lee S.E."/>
            <person name="Jeon J."/>
            <person name="Kim H."/>
            <person name="Choi G."/>
            <person name="Song H."/>
            <person name="Lee J."/>
            <person name="Lee S.C."/>
            <person name="Kwon J.K."/>
            <person name="Lee H.Y."/>
            <person name="Koo N."/>
            <person name="Hong Y."/>
            <person name="Kim R.W."/>
            <person name="Kang W.H."/>
            <person name="Huh J.H."/>
            <person name="Kang B.C."/>
            <person name="Yang T.J."/>
            <person name="Lee Y.H."/>
            <person name="Bennetzen J.L."/>
            <person name="Choi D."/>
        </authorList>
    </citation>
    <scope>NUCLEOTIDE SEQUENCE [LARGE SCALE GENOMIC DNA]</scope>
    <source>
        <strain evidence="2">cv. PBC81</strain>
    </source>
</reference>
<name>A0A2G2VKJ4_CAPBA</name>
<dbReference type="Proteomes" id="UP000224567">
    <property type="component" value="Unassembled WGS sequence"/>
</dbReference>
<dbReference type="AlphaFoldDB" id="A0A2G2VKJ4"/>
<proteinExistence type="predicted"/>
<evidence type="ECO:0000313" key="1">
    <source>
        <dbReference type="EMBL" id="PHT33506.1"/>
    </source>
</evidence>
<protein>
    <recommendedName>
        <fullName evidence="3">FBD domain-containing protein</fullName>
    </recommendedName>
</protein>